<dbReference type="RefSeq" id="XP_021868195.1">
    <property type="nucleotide sequence ID" value="XM_022017031.1"/>
</dbReference>
<evidence type="ECO:0000256" key="1">
    <source>
        <dbReference type="SAM" id="MobiDB-lite"/>
    </source>
</evidence>
<evidence type="ECO:0000313" key="3">
    <source>
        <dbReference type="Proteomes" id="UP000193218"/>
    </source>
</evidence>
<dbReference type="InParanoid" id="A0A1Y1U8U8"/>
<sequence>MPSTDDSGKPWYSRIRKRNRGGDANDGTGNTSIISKALSYFGKSTARPLAPLASQTQGSGHGDGLSVSSRHHGEEGEAKSWVGGLLSGLKPTITPSKWTGASGDQTRTRYRLLQNDQKSWSPSSIVKSIGNFTRGDTSARTSRKTGWKSAMTKAIKKSGFGRSRHAQGSTWENASGNRGDLRGSEWFSECDVAAQRQALGKYNAEKAQVDATTEWLRAEHGLPSYMTSPYS</sequence>
<reference evidence="2 3" key="1">
    <citation type="submission" date="2017-03" db="EMBL/GenBank/DDBJ databases">
        <title>Widespread Adenine N6-methylation of Active Genes in Fungi.</title>
        <authorList>
            <consortium name="DOE Joint Genome Institute"/>
            <person name="Mondo S.J."/>
            <person name="Dannebaum R.O."/>
            <person name="Kuo R.C."/>
            <person name="Louie K.B."/>
            <person name="Bewick A.J."/>
            <person name="Labutti K."/>
            <person name="Haridas S."/>
            <person name="Kuo A."/>
            <person name="Salamov A."/>
            <person name="Ahrendt S.R."/>
            <person name="Lau R."/>
            <person name="Bowen B.P."/>
            <person name="Lipzen A."/>
            <person name="Sullivan W."/>
            <person name="Andreopoulos W.B."/>
            <person name="Clum A."/>
            <person name="Lindquist E."/>
            <person name="Daum C."/>
            <person name="Northen T.R."/>
            <person name="Ramamoorthy G."/>
            <person name="Schmitz R.J."/>
            <person name="Gryganskyi A."/>
            <person name="Culley D."/>
            <person name="Magnuson J."/>
            <person name="James T.Y."/>
            <person name="O'Malley M.A."/>
            <person name="Stajich J.E."/>
            <person name="Spatafora J.W."/>
            <person name="Visel A."/>
            <person name="Grigoriev I.V."/>
        </authorList>
    </citation>
    <scope>NUCLEOTIDE SEQUENCE [LARGE SCALE GENOMIC DNA]</scope>
    <source>
        <strain evidence="2 3">NRRL Y-17943</strain>
    </source>
</reference>
<name>A0A1Y1U8U8_9TREE</name>
<gene>
    <name evidence="2" type="ORF">BD324DRAFT_637682</name>
</gene>
<evidence type="ECO:0000313" key="2">
    <source>
        <dbReference type="EMBL" id="ORX33907.1"/>
    </source>
</evidence>
<dbReference type="AlphaFoldDB" id="A0A1Y1U8U8"/>
<feature type="region of interest" description="Disordered" evidence="1">
    <location>
        <begin position="1"/>
        <end position="30"/>
    </location>
</feature>
<comment type="caution">
    <text evidence="2">The sequence shown here is derived from an EMBL/GenBank/DDBJ whole genome shotgun (WGS) entry which is preliminary data.</text>
</comment>
<dbReference type="Proteomes" id="UP000193218">
    <property type="component" value="Unassembled WGS sequence"/>
</dbReference>
<proteinExistence type="predicted"/>
<keyword evidence="3" id="KW-1185">Reference proteome</keyword>
<dbReference type="EMBL" id="NBSH01000016">
    <property type="protein sequence ID" value="ORX33907.1"/>
    <property type="molecule type" value="Genomic_DNA"/>
</dbReference>
<organism evidence="2 3">
    <name type="scientific">Kockovaella imperatae</name>
    <dbReference type="NCBI Taxonomy" id="4999"/>
    <lineage>
        <taxon>Eukaryota</taxon>
        <taxon>Fungi</taxon>
        <taxon>Dikarya</taxon>
        <taxon>Basidiomycota</taxon>
        <taxon>Agaricomycotina</taxon>
        <taxon>Tremellomycetes</taxon>
        <taxon>Tremellales</taxon>
        <taxon>Cuniculitremaceae</taxon>
        <taxon>Kockovaella</taxon>
    </lineage>
</organism>
<protein>
    <submittedName>
        <fullName evidence="2">Uncharacterized protein</fullName>
    </submittedName>
</protein>
<feature type="region of interest" description="Disordered" evidence="1">
    <location>
        <begin position="52"/>
        <end position="78"/>
    </location>
</feature>
<accession>A0A1Y1U8U8</accession>
<dbReference type="GeneID" id="33558840"/>